<dbReference type="AlphaFoldDB" id="A0A5B8MJP5"/>
<sequence>MAGQEDDGGSSSEVLLHVYDLSAGMASALSPFLLGTQINAIYHTGTVVYGQEYYFGHGLNEATAGQTPFGRPHKVINMGKTFIPPELVREMLFDLAQTFTPESYNLMKNNCNNFSDSFCMFLVGKGIPEDIVRLPETVLNSPLGSLLRPVLEQLEQHLGSVGTGTTFAERGREEEKTTTRATSGGEGGRQDEGGQSRGNEGGEGTPREPGTEPKQRGSGGAEDKDEDKEPPSSLREEFEKLVTETFEKLMAEGKHTAQEAAILALSIVKEALES</sequence>
<dbReference type="SMART" id="SM01179">
    <property type="entry name" value="DUF862"/>
    <property type="match status" value="1"/>
</dbReference>
<dbReference type="PANTHER" id="PTHR12378">
    <property type="entry name" value="DESUMOYLATING ISOPEPTIDASE"/>
    <property type="match status" value="1"/>
</dbReference>
<evidence type="ECO:0000313" key="6">
    <source>
        <dbReference type="EMBL" id="QDZ20696.1"/>
    </source>
</evidence>
<accession>A0A5B8MJP5</accession>
<evidence type="ECO:0000259" key="5">
    <source>
        <dbReference type="PROSITE" id="PS51858"/>
    </source>
</evidence>
<dbReference type="PANTHER" id="PTHR12378:SF7">
    <property type="entry name" value="DESUMOYLATING ISOPEPTIDASE 1"/>
    <property type="match status" value="1"/>
</dbReference>
<dbReference type="Proteomes" id="UP000316726">
    <property type="component" value="Chromosome 4"/>
</dbReference>
<keyword evidence="7" id="KW-1185">Reference proteome</keyword>
<dbReference type="InterPro" id="IPR008580">
    <property type="entry name" value="PPPDE_dom"/>
</dbReference>
<proteinExistence type="inferred from homology"/>
<evidence type="ECO:0000256" key="2">
    <source>
        <dbReference type="ARBA" id="ARBA00022670"/>
    </source>
</evidence>
<dbReference type="Gene3D" id="3.90.1720.30">
    <property type="entry name" value="PPPDE domains"/>
    <property type="match status" value="1"/>
</dbReference>
<comment type="similarity">
    <text evidence="1">Belongs to the DeSI family.</text>
</comment>
<evidence type="ECO:0000256" key="1">
    <source>
        <dbReference type="ARBA" id="ARBA00008140"/>
    </source>
</evidence>
<evidence type="ECO:0000256" key="3">
    <source>
        <dbReference type="ARBA" id="ARBA00022801"/>
    </source>
</evidence>
<keyword evidence="2" id="KW-0645">Protease</keyword>
<name>A0A5B8MJP5_9CHLO</name>
<feature type="compositionally biased region" description="Gly residues" evidence="4">
    <location>
        <begin position="195"/>
        <end position="204"/>
    </location>
</feature>
<dbReference type="GO" id="GO:0070646">
    <property type="term" value="P:protein modification by small protein removal"/>
    <property type="evidence" value="ECO:0007669"/>
    <property type="project" value="TreeGrafter"/>
</dbReference>
<dbReference type="InterPro" id="IPR042266">
    <property type="entry name" value="PPPDE_sf"/>
</dbReference>
<dbReference type="PROSITE" id="PS51858">
    <property type="entry name" value="PPPDE"/>
    <property type="match status" value="1"/>
</dbReference>
<protein>
    <submittedName>
        <fullName evidence="6">Desumoylating isopeptidase</fullName>
    </submittedName>
</protein>
<dbReference type="Pfam" id="PF05903">
    <property type="entry name" value="Peptidase_C97"/>
    <property type="match status" value="1"/>
</dbReference>
<evidence type="ECO:0000256" key="4">
    <source>
        <dbReference type="SAM" id="MobiDB-lite"/>
    </source>
</evidence>
<feature type="region of interest" description="Disordered" evidence="4">
    <location>
        <begin position="161"/>
        <end position="237"/>
    </location>
</feature>
<feature type="domain" description="PPPDE" evidence="5">
    <location>
        <begin position="12"/>
        <end position="152"/>
    </location>
</feature>
<dbReference type="GO" id="GO:0008233">
    <property type="term" value="F:peptidase activity"/>
    <property type="evidence" value="ECO:0007669"/>
    <property type="project" value="UniProtKB-KW"/>
</dbReference>
<evidence type="ECO:0000313" key="7">
    <source>
        <dbReference type="Proteomes" id="UP000316726"/>
    </source>
</evidence>
<keyword evidence="3" id="KW-0378">Hydrolase</keyword>
<feature type="compositionally biased region" description="Basic and acidic residues" evidence="4">
    <location>
        <begin position="227"/>
        <end position="237"/>
    </location>
</feature>
<organism evidence="6 7">
    <name type="scientific">Chloropicon primus</name>
    <dbReference type="NCBI Taxonomy" id="1764295"/>
    <lineage>
        <taxon>Eukaryota</taxon>
        <taxon>Viridiplantae</taxon>
        <taxon>Chlorophyta</taxon>
        <taxon>Chloropicophyceae</taxon>
        <taxon>Chloropicales</taxon>
        <taxon>Chloropicaceae</taxon>
        <taxon>Chloropicon</taxon>
    </lineage>
</organism>
<dbReference type="OrthoDB" id="21221at2759"/>
<gene>
    <name evidence="6" type="ORF">A3770_04p32140</name>
</gene>
<feature type="compositionally biased region" description="Basic and acidic residues" evidence="4">
    <location>
        <begin position="205"/>
        <end position="215"/>
    </location>
</feature>
<dbReference type="EMBL" id="CP031037">
    <property type="protein sequence ID" value="QDZ20696.1"/>
    <property type="molecule type" value="Genomic_DNA"/>
</dbReference>
<feature type="compositionally biased region" description="Basic and acidic residues" evidence="4">
    <location>
        <begin position="169"/>
        <end position="178"/>
    </location>
</feature>
<dbReference type="GO" id="GO:0006508">
    <property type="term" value="P:proteolysis"/>
    <property type="evidence" value="ECO:0007669"/>
    <property type="project" value="UniProtKB-KW"/>
</dbReference>
<dbReference type="STRING" id="1764295.A0A5B8MJP5"/>
<reference evidence="6 7" key="1">
    <citation type="submission" date="2018-07" db="EMBL/GenBank/DDBJ databases">
        <title>The complete nuclear genome of the prasinophyte Chloropicon primus (CCMP1205).</title>
        <authorList>
            <person name="Pombert J.-F."/>
            <person name="Otis C."/>
            <person name="Turmel M."/>
            <person name="Lemieux C."/>
        </authorList>
    </citation>
    <scope>NUCLEOTIDE SEQUENCE [LARGE SCALE GENOMIC DNA]</scope>
    <source>
        <strain evidence="6 7">CCMP1205</strain>
    </source>
</reference>